<name>A0AAJ2VVI0_9GAMM</name>
<dbReference type="AlphaFoldDB" id="A0AAJ2VVI0"/>
<protein>
    <submittedName>
        <fullName evidence="2">Uncharacterized protein</fullName>
    </submittedName>
</protein>
<feature type="region of interest" description="Disordered" evidence="1">
    <location>
        <begin position="60"/>
        <end position="103"/>
    </location>
</feature>
<reference evidence="2" key="1">
    <citation type="submission" date="2023-11" db="EMBL/GenBank/DDBJ databases">
        <title>MicrobeMod: A computational toolkit for identifying prokaryotic methylation and restriction-modification with nanopore sequencing.</title>
        <authorList>
            <person name="Crits-Christoph A."/>
            <person name="Kang S.C."/>
            <person name="Lee H."/>
            <person name="Ostrov N."/>
        </authorList>
    </citation>
    <scope>NUCLEOTIDE SEQUENCE</scope>
    <source>
        <strain evidence="2">ATCC BAA-953</strain>
    </source>
</reference>
<dbReference type="GeneID" id="303167633"/>
<feature type="compositionally biased region" description="Polar residues" evidence="1">
    <location>
        <begin position="93"/>
        <end position="103"/>
    </location>
</feature>
<dbReference type="Proteomes" id="UP001276761">
    <property type="component" value="Unassembled WGS sequence"/>
</dbReference>
<evidence type="ECO:0000313" key="2">
    <source>
        <dbReference type="EMBL" id="MDX5979645.1"/>
    </source>
</evidence>
<comment type="caution">
    <text evidence="2">The sequence shown here is derived from an EMBL/GenBank/DDBJ whole genome shotgun (WGS) entry which is preliminary data.</text>
</comment>
<evidence type="ECO:0000256" key="1">
    <source>
        <dbReference type="SAM" id="MobiDB-lite"/>
    </source>
</evidence>
<organism evidence="2 3">
    <name type="scientific">Vreelandella alkaliphila</name>
    <dbReference type="NCBI Taxonomy" id="272774"/>
    <lineage>
        <taxon>Bacteria</taxon>
        <taxon>Pseudomonadati</taxon>
        <taxon>Pseudomonadota</taxon>
        <taxon>Gammaproteobacteria</taxon>
        <taxon>Oceanospirillales</taxon>
        <taxon>Halomonadaceae</taxon>
        <taxon>Vreelandella</taxon>
    </lineage>
</organism>
<gene>
    <name evidence="2" type="ORF">SIL78_19020</name>
</gene>
<evidence type="ECO:0000313" key="3">
    <source>
        <dbReference type="Proteomes" id="UP001276761"/>
    </source>
</evidence>
<dbReference type="RefSeq" id="WP_198350047.1">
    <property type="nucleotide sequence ID" value="NZ_JABASV010000012.1"/>
</dbReference>
<accession>A0AAJ2VVI0</accession>
<dbReference type="EMBL" id="JAWXXT010000002">
    <property type="protein sequence ID" value="MDX5979645.1"/>
    <property type="molecule type" value="Genomic_DNA"/>
</dbReference>
<proteinExistence type="predicted"/>
<sequence>MSQTLTITNPTSGSVDYVSRDCRITVPTGDSTHIVSEDAAKRITAVFKKHHPLLEVTALQKAEAGAPEAAEDEAPKAPAKQKAASRRKADTADATTKNEASAE</sequence>